<evidence type="ECO:0000256" key="1">
    <source>
        <dbReference type="ARBA" id="ARBA00004123"/>
    </source>
</evidence>
<reference evidence="7" key="3">
    <citation type="submission" date="2015-06" db="UniProtKB">
        <authorList>
            <consortium name="EnsemblMetazoa"/>
        </authorList>
    </citation>
    <scope>IDENTIFICATION</scope>
</reference>
<reference evidence="6 8" key="2">
    <citation type="journal article" date="2013" name="Nature">
        <title>Insights into bilaterian evolution from three spiralian genomes.</title>
        <authorList>
            <person name="Simakov O."/>
            <person name="Marletaz F."/>
            <person name="Cho S.J."/>
            <person name="Edsinger-Gonzales E."/>
            <person name="Havlak P."/>
            <person name="Hellsten U."/>
            <person name="Kuo D.H."/>
            <person name="Larsson T."/>
            <person name="Lv J."/>
            <person name="Arendt D."/>
            <person name="Savage R."/>
            <person name="Osoegawa K."/>
            <person name="de Jong P."/>
            <person name="Grimwood J."/>
            <person name="Chapman J.A."/>
            <person name="Shapiro H."/>
            <person name="Aerts A."/>
            <person name="Otillar R.P."/>
            <person name="Terry A.Y."/>
            <person name="Boore J.L."/>
            <person name="Grigoriev I.V."/>
            <person name="Lindberg D.R."/>
            <person name="Seaver E.C."/>
            <person name="Weisblat D.A."/>
            <person name="Putnam N.H."/>
            <person name="Rokhsar D.S."/>
        </authorList>
    </citation>
    <scope>NUCLEOTIDE SEQUENCE</scope>
    <source>
        <strain evidence="6 8">I ESC-2004</strain>
    </source>
</reference>
<evidence type="ECO:0000313" key="5">
    <source>
        <dbReference type="EMBL" id="ELU01164.1"/>
    </source>
</evidence>
<dbReference type="GO" id="GO:0010997">
    <property type="term" value="F:anaphase-promoting complex binding"/>
    <property type="evidence" value="ECO:0007669"/>
    <property type="project" value="TreeGrafter"/>
</dbReference>
<feature type="compositionally biased region" description="Acidic residues" evidence="4">
    <location>
        <begin position="73"/>
        <end position="84"/>
    </location>
</feature>
<dbReference type="OrthoDB" id="5859781at2759"/>
<evidence type="ECO:0000256" key="4">
    <source>
        <dbReference type="SAM" id="MobiDB-lite"/>
    </source>
</evidence>
<reference evidence="8" key="1">
    <citation type="submission" date="2012-12" db="EMBL/GenBank/DDBJ databases">
        <authorList>
            <person name="Hellsten U."/>
            <person name="Grimwood J."/>
            <person name="Chapman J.A."/>
            <person name="Shapiro H."/>
            <person name="Aerts A."/>
            <person name="Otillar R.P."/>
            <person name="Terry A.Y."/>
            <person name="Boore J.L."/>
            <person name="Simakov O."/>
            <person name="Marletaz F."/>
            <person name="Cho S.-J."/>
            <person name="Edsinger-Gonzales E."/>
            <person name="Havlak P."/>
            <person name="Kuo D.-H."/>
            <person name="Larsson T."/>
            <person name="Lv J."/>
            <person name="Arendt D."/>
            <person name="Savage R."/>
            <person name="Osoegawa K."/>
            <person name="de Jong P."/>
            <person name="Lindberg D.R."/>
            <person name="Seaver E.C."/>
            <person name="Weisblat D.A."/>
            <person name="Putnam N.H."/>
            <person name="Grigoriev I.V."/>
            <person name="Rokhsar D.S."/>
        </authorList>
    </citation>
    <scope>NUCLEOTIDE SEQUENCE</scope>
    <source>
        <strain evidence="8">I ESC-2004</strain>
    </source>
</reference>
<feature type="region of interest" description="Disordered" evidence="4">
    <location>
        <begin position="57"/>
        <end position="86"/>
    </location>
</feature>
<dbReference type="GO" id="GO:0007095">
    <property type="term" value="P:mitotic G2 DNA damage checkpoint signaling"/>
    <property type="evidence" value="ECO:0007669"/>
    <property type="project" value="TreeGrafter"/>
</dbReference>
<keyword evidence="3" id="KW-0539">Nucleus</keyword>
<evidence type="ECO:0000313" key="7">
    <source>
        <dbReference type="EnsemblMetazoa" id="CapteP92351"/>
    </source>
</evidence>
<evidence type="ECO:0000256" key="2">
    <source>
        <dbReference type="ARBA" id="ARBA00022553"/>
    </source>
</evidence>
<dbReference type="InterPro" id="IPR024146">
    <property type="entry name" value="Claspin"/>
</dbReference>
<gene>
    <name evidence="6" type="ORF">CAPTEDRAFT_92351</name>
    <name evidence="5" type="ORF">CAPTEDRAFT_94358</name>
</gene>
<dbReference type="EMBL" id="KB305378">
    <property type="protein sequence ID" value="ELU01164.1"/>
    <property type="molecule type" value="Genomic_DNA"/>
</dbReference>
<name>R7V9L3_CAPTE</name>
<protein>
    <submittedName>
        <fullName evidence="6 7">Uncharacterized protein</fullName>
    </submittedName>
</protein>
<dbReference type="EnsemblMetazoa" id="CapteT94358">
    <property type="protein sequence ID" value="CapteP94358"/>
    <property type="gene ID" value="CapteG94358"/>
</dbReference>
<comment type="subcellular location">
    <subcellularLocation>
        <location evidence="1">Nucleus</location>
    </subcellularLocation>
</comment>
<evidence type="ECO:0000256" key="3">
    <source>
        <dbReference type="ARBA" id="ARBA00023242"/>
    </source>
</evidence>
<dbReference type="EMBL" id="KB293880">
    <property type="protein sequence ID" value="ELU15264.1"/>
    <property type="molecule type" value="Genomic_DNA"/>
</dbReference>
<dbReference type="GO" id="GO:0033314">
    <property type="term" value="P:mitotic DNA replication checkpoint signaling"/>
    <property type="evidence" value="ECO:0007669"/>
    <property type="project" value="TreeGrafter"/>
</dbReference>
<evidence type="ECO:0000313" key="6">
    <source>
        <dbReference type="EMBL" id="ELU15264.1"/>
    </source>
</evidence>
<keyword evidence="8" id="KW-1185">Reference proteome</keyword>
<dbReference type="STRING" id="283909.R7V9L3"/>
<proteinExistence type="predicted"/>
<keyword evidence="2" id="KW-0597">Phosphoprotein</keyword>
<dbReference type="AlphaFoldDB" id="R7V9L3"/>
<evidence type="ECO:0000313" key="8">
    <source>
        <dbReference type="Proteomes" id="UP000014760"/>
    </source>
</evidence>
<organism evidence="6">
    <name type="scientific">Capitella teleta</name>
    <name type="common">Polychaete worm</name>
    <dbReference type="NCBI Taxonomy" id="283909"/>
    <lineage>
        <taxon>Eukaryota</taxon>
        <taxon>Metazoa</taxon>
        <taxon>Spiralia</taxon>
        <taxon>Lophotrochozoa</taxon>
        <taxon>Annelida</taxon>
        <taxon>Polychaeta</taxon>
        <taxon>Sedentaria</taxon>
        <taxon>Scolecida</taxon>
        <taxon>Capitellidae</taxon>
        <taxon>Capitella</taxon>
    </lineage>
</organism>
<dbReference type="HOGENOM" id="CLU_2063687_0_0_1"/>
<accession>R7V9L3</accession>
<dbReference type="EnsemblMetazoa" id="CapteT92351">
    <property type="protein sequence ID" value="CapteP92351"/>
    <property type="gene ID" value="CapteG92351"/>
</dbReference>
<dbReference type="EMBL" id="AMQN01001781">
    <property type="status" value="NOT_ANNOTATED_CDS"/>
    <property type="molecule type" value="Genomic_DNA"/>
</dbReference>
<dbReference type="GO" id="GO:0005634">
    <property type="term" value="C:nucleus"/>
    <property type="evidence" value="ECO:0007669"/>
    <property type="project" value="UniProtKB-SubCell"/>
</dbReference>
<dbReference type="PANTHER" id="PTHR14396">
    <property type="entry name" value="CLASPIN"/>
    <property type="match status" value="1"/>
</dbReference>
<sequence length="119" mass="14302">MDDVGSHKALHDQVNRLHMRSLIDSDKREIRLLQEMYLPDGDMHSEGQGRMRRFRWANIDDDGTQQDMFRDSDGEEKEEEEEEAESKWRMERIEREKFLAEQKVIVLFLNNFLVILSFN</sequence>
<dbReference type="PANTHER" id="PTHR14396:SF10">
    <property type="entry name" value="CLASPIN"/>
    <property type="match status" value="1"/>
</dbReference>
<dbReference type="Proteomes" id="UP000014760">
    <property type="component" value="Unassembled WGS sequence"/>
</dbReference>
<dbReference type="EMBL" id="AMQN01018090">
    <property type="status" value="NOT_ANNOTATED_CDS"/>
    <property type="molecule type" value="Genomic_DNA"/>
</dbReference>